<keyword evidence="2" id="KW-1185">Reference proteome</keyword>
<sequence>SSFTPFVTESLYQTLRKYMVSTQKDERSVHFLDFPTVREEYFDPDIERQVKRMQTIIELTRSLREKHQPSLKVPLKELLVFHPDQSFFDDVKPLQPYLESQLNVREVIFTTDEARTCVQYKATADWPTLGKKLRKDIGKVKAGLPKLTSEEVKAYETTGEIVVDGIPLTKGDLVVNRYVDLPEDGSYASNSDNDVVVLLDIRTYPELEAEGLAREFINRVQKLRKEAGLQATDNVAVYYDFEDGSGLDLLAAIVKHADTITKAIRAAPADVQKRPTEAVILIERRQEIGEVGFHLSLTRQ</sequence>
<dbReference type="Proteomes" id="UP000789525">
    <property type="component" value="Unassembled WGS sequence"/>
</dbReference>
<dbReference type="EMBL" id="CAJVPT010029647">
    <property type="protein sequence ID" value="CAG8691539.1"/>
    <property type="molecule type" value="Genomic_DNA"/>
</dbReference>
<evidence type="ECO:0000313" key="1">
    <source>
        <dbReference type="EMBL" id="CAG8691539.1"/>
    </source>
</evidence>
<evidence type="ECO:0000313" key="2">
    <source>
        <dbReference type="Proteomes" id="UP000789525"/>
    </source>
</evidence>
<comment type="caution">
    <text evidence="1">The sequence shown here is derived from an EMBL/GenBank/DDBJ whole genome shotgun (WGS) entry which is preliminary data.</text>
</comment>
<accession>A0ACA9P455</accession>
<protein>
    <submittedName>
        <fullName evidence="1">2174_t:CDS:1</fullName>
    </submittedName>
</protein>
<name>A0ACA9P455_9GLOM</name>
<organism evidence="1 2">
    <name type="scientific">Acaulospora colombiana</name>
    <dbReference type="NCBI Taxonomy" id="27376"/>
    <lineage>
        <taxon>Eukaryota</taxon>
        <taxon>Fungi</taxon>
        <taxon>Fungi incertae sedis</taxon>
        <taxon>Mucoromycota</taxon>
        <taxon>Glomeromycotina</taxon>
        <taxon>Glomeromycetes</taxon>
        <taxon>Diversisporales</taxon>
        <taxon>Acaulosporaceae</taxon>
        <taxon>Acaulospora</taxon>
    </lineage>
</organism>
<reference evidence="1" key="1">
    <citation type="submission" date="2021-06" db="EMBL/GenBank/DDBJ databases">
        <authorList>
            <person name="Kallberg Y."/>
            <person name="Tangrot J."/>
            <person name="Rosling A."/>
        </authorList>
    </citation>
    <scope>NUCLEOTIDE SEQUENCE</scope>
    <source>
        <strain evidence="1">CL356</strain>
    </source>
</reference>
<proteinExistence type="predicted"/>
<gene>
    <name evidence="1" type="ORF">ACOLOM_LOCUS9849</name>
</gene>
<feature type="non-terminal residue" evidence="1">
    <location>
        <position position="1"/>
    </location>
</feature>